<dbReference type="AlphaFoldDB" id="A0AA35XF77"/>
<evidence type="ECO:0000256" key="4">
    <source>
        <dbReference type="ARBA" id="ARBA00035393"/>
    </source>
</evidence>
<keyword evidence="1 6" id="KW-0378">Hydrolase</keyword>
<evidence type="ECO:0000256" key="2">
    <source>
        <dbReference type="ARBA" id="ARBA00035119"/>
    </source>
</evidence>
<comment type="similarity">
    <text evidence="2 6">Belongs to the QNG1 protein family.</text>
</comment>
<dbReference type="GO" id="GO:0016787">
    <property type="term" value="F:hydrolase activity"/>
    <property type="evidence" value="ECO:0007669"/>
    <property type="project" value="UniProtKB-KW"/>
</dbReference>
<comment type="caution">
    <text evidence="7">The sequence shown here is derived from an EMBL/GenBank/DDBJ whole genome shotgun (WGS) entry which is preliminary data.</text>
</comment>
<evidence type="ECO:0000256" key="3">
    <source>
        <dbReference type="ARBA" id="ARBA00035306"/>
    </source>
</evidence>
<dbReference type="PANTHER" id="PTHR21314">
    <property type="entry name" value="QUEUOSINE 5'-PHOSPHATE N-GLYCOSYLASE_HYDROLASE-RELATED"/>
    <property type="match status" value="1"/>
</dbReference>
<accession>A0AA35XF77</accession>
<keyword evidence="8" id="KW-1185">Reference proteome</keyword>
<dbReference type="GO" id="GO:0006400">
    <property type="term" value="P:tRNA modification"/>
    <property type="evidence" value="ECO:0007669"/>
    <property type="project" value="TreeGrafter"/>
</dbReference>
<evidence type="ECO:0000313" key="7">
    <source>
        <dbReference type="EMBL" id="CAI8056588.1"/>
    </source>
</evidence>
<comment type="function">
    <text evidence="6">Catalyzes the hydrolysis of queuosine 5'-phosphate, releasing the nucleobase queuine (q). Is required for salvage of queuine from exogenous queuosine (Q) that is imported and then converted to queuosine 5'-phosphate intracellularly.</text>
</comment>
<dbReference type="Pfam" id="PF10343">
    <property type="entry name" value="Q_salvage"/>
    <property type="match status" value="1"/>
</dbReference>
<dbReference type="EC" id="3.2.2.-" evidence="6"/>
<name>A0AA35XF77_GEOBA</name>
<evidence type="ECO:0000256" key="1">
    <source>
        <dbReference type="ARBA" id="ARBA00022801"/>
    </source>
</evidence>
<sequence>MNIIHSSSISVLESAKAIAAGSRHVTISSEGVNSVATKLSELEENAIGLGEPEGSPSLLEPVGLSGDEDLLNWIFFLDTLNFCFWSDEPTLFTVRYRNKFWTGYRALEAAASRAIEAGTPLHRPSYFGHMSLAQLEEVFRSETHVPIPLLEQRLHCLHEVASVLQEHCGGKVSRLVEICDKDAVRLAHQLAASFPCFRDQATYDGQTVVFLKRAQIFPADLWNRFGGTRYGEFRNIGDLTMFADYRVPQTLQYFGVLHYSKQLLSRLRDGVELPQGCTEEVEIRGCSIWAVELIKQRIEELRVSDGSHTPNSPVYSVAIDYWLWNYAKTQAKVMTQFPIHHTRTIFY</sequence>
<organism evidence="7 8">
    <name type="scientific">Geodia barretti</name>
    <name type="common">Barrett's horny sponge</name>
    <dbReference type="NCBI Taxonomy" id="519541"/>
    <lineage>
        <taxon>Eukaryota</taxon>
        <taxon>Metazoa</taxon>
        <taxon>Porifera</taxon>
        <taxon>Demospongiae</taxon>
        <taxon>Heteroscleromorpha</taxon>
        <taxon>Tetractinellida</taxon>
        <taxon>Astrophorina</taxon>
        <taxon>Geodiidae</taxon>
        <taxon>Geodia</taxon>
    </lineage>
</organism>
<comment type="catalytic activity">
    <reaction evidence="5 6">
        <text>queuosine 5'-phosphate + H2O = queuine + D-ribose 5-phosphate</text>
        <dbReference type="Rhea" id="RHEA:75387"/>
        <dbReference type="ChEBI" id="CHEBI:15377"/>
        <dbReference type="ChEBI" id="CHEBI:17433"/>
        <dbReference type="ChEBI" id="CHEBI:78346"/>
        <dbReference type="ChEBI" id="CHEBI:194371"/>
    </reaction>
    <physiologicalReaction direction="left-to-right" evidence="5 6">
        <dbReference type="Rhea" id="RHEA:75388"/>
    </physiologicalReaction>
</comment>
<reference evidence="7" key="1">
    <citation type="submission" date="2023-03" db="EMBL/GenBank/DDBJ databases">
        <authorList>
            <person name="Steffen K."/>
            <person name="Cardenas P."/>
        </authorList>
    </citation>
    <scope>NUCLEOTIDE SEQUENCE</scope>
</reference>
<dbReference type="Proteomes" id="UP001174909">
    <property type="component" value="Unassembled WGS sequence"/>
</dbReference>
<evidence type="ECO:0000313" key="8">
    <source>
        <dbReference type="Proteomes" id="UP001174909"/>
    </source>
</evidence>
<evidence type="ECO:0000256" key="6">
    <source>
        <dbReference type="RuleBase" id="RU365002"/>
    </source>
</evidence>
<evidence type="ECO:0000256" key="5">
    <source>
        <dbReference type="ARBA" id="ARBA00048204"/>
    </source>
</evidence>
<proteinExistence type="inferred from homology"/>
<protein>
    <recommendedName>
        <fullName evidence="3 6">Queuosine 5'-phosphate N-glycosylase/hydrolase</fullName>
        <ecNumber evidence="6">3.2.2.-</ecNumber>
    </recommendedName>
    <alternativeName>
        <fullName evidence="4 6">Queuosine-nucleotide N-glycosylase/hydrolase</fullName>
    </alternativeName>
</protein>
<dbReference type="InterPro" id="IPR019438">
    <property type="entry name" value="Q_salvage"/>
</dbReference>
<dbReference type="EMBL" id="CASHTH010004372">
    <property type="protein sequence ID" value="CAI8056588.1"/>
    <property type="molecule type" value="Genomic_DNA"/>
</dbReference>
<gene>
    <name evidence="7" type="ORF">GBAR_LOCUS30833</name>
</gene>
<dbReference type="PANTHER" id="PTHR21314:SF0">
    <property type="entry name" value="QUEUOSINE 5'-PHOSPHATE N-GLYCOSYLASE_HYDROLASE"/>
    <property type="match status" value="1"/>
</dbReference>